<evidence type="ECO:0000256" key="5">
    <source>
        <dbReference type="ARBA" id="ARBA00022989"/>
    </source>
</evidence>
<dbReference type="RefSeq" id="WP_230840778.1">
    <property type="nucleotide sequence ID" value="NZ_CP063845.1"/>
</dbReference>
<keyword evidence="4 7" id="KW-0812">Transmembrane</keyword>
<feature type="transmembrane region" description="Helical" evidence="7">
    <location>
        <begin position="84"/>
        <end position="107"/>
    </location>
</feature>
<feature type="transmembrane region" description="Helical" evidence="7">
    <location>
        <begin position="246"/>
        <end position="273"/>
    </location>
</feature>
<feature type="transmembrane region" description="Helical" evidence="7">
    <location>
        <begin position="222"/>
        <end position="240"/>
    </location>
</feature>
<keyword evidence="2" id="KW-0813">Transport</keyword>
<sequence length="441" mass="46502">MSRAAGMPLHTRIFIGLAVGLVLGLLCNILLPGDERVQWVVANVAYPAGQVFLRSIFMIVIPLIFTAIVLGVADLGDIKKIGRIGLKTLLFTVVITSISVLIGLTLVNTVKPGVGLSEQSRTALISALGSNEKVSGIVTSAGEAKTPIQTLVEIIPRNPLADAVYAFDPEYRGGGLLSVMFFSVVFGVALAVSDPRRTAPLVQGLQGLYDVIMKIIEFAMNLAPYGVAALIFTTASQLGFEVILVLLKYVLVVIAALAIHQFVTYGLIVRFFARLNPIKFFQSIREVMLTAFSTSSSNATLPTAIRVSSNELKLNRDIANFVLTVGSTANQNGTALYEGITVLFLAQFYGVELTIAQQLTVVLLSILAGVGTAGVPGGSLPLVVLVLQTVGVPAEGIGIILGVDRILDMCRTVVNVTGDITLAACVDASENMASAKDTGVA</sequence>
<dbReference type="SUPFAM" id="SSF118215">
    <property type="entry name" value="Proton glutamate symport protein"/>
    <property type="match status" value="1"/>
</dbReference>
<dbReference type="Pfam" id="PF00375">
    <property type="entry name" value="SDF"/>
    <property type="match status" value="1"/>
</dbReference>
<proteinExistence type="predicted"/>
<dbReference type="Proteomes" id="UP001054846">
    <property type="component" value="Chromosome"/>
</dbReference>
<dbReference type="PANTHER" id="PTHR42865:SF7">
    <property type="entry name" value="PROTON_GLUTAMATE-ASPARTATE SYMPORTER"/>
    <property type="match status" value="1"/>
</dbReference>
<evidence type="ECO:0000256" key="6">
    <source>
        <dbReference type="ARBA" id="ARBA00023136"/>
    </source>
</evidence>
<reference evidence="8 9" key="1">
    <citation type="journal article" date="2021" name="Genome Biol. Evol.">
        <title>Complete Genome Sequencing of a Novel Gloeobacter Species from a Waterfall Cave in Mexico.</title>
        <authorList>
            <person name="Saw J.H."/>
            <person name="Cardona T."/>
            <person name="Montejano G."/>
        </authorList>
    </citation>
    <scope>NUCLEOTIDE SEQUENCE [LARGE SCALE GENOMIC DNA]</scope>
    <source>
        <strain evidence="8">MG652769</strain>
    </source>
</reference>
<keyword evidence="6 7" id="KW-0472">Membrane</keyword>
<feature type="transmembrane region" description="Helical" evidence="7">
    <location>
        <begin position="12"/>
        <end position="31"/>
    </location>
</feature>
<evidence type="ECO:0000256" key="4">
    <source>
        <dbReference type="ARBA" id="ARBA00022692"/>
    </source>
</evidence>
<dbReference type="PANTHER" id="PTHR42865">
    <property type="entry name" value="PROTON/GLUTAMATE-ASPARTATE SYMPORTER"/>
    <property type="match status" value="1"/>
</dbReference>
<dbReference type="InterPro" id="IPR001991">
    <property type="entry name" value="Na-dicarboxylate_symporter"/>
</dbReference>
<feature type="transmembrane region" description="Helical" evidence="7">
    <location>
        <begin position="51"/>
        <end position="72"/>
    </location>
</feature>
<accession>A0ABY3PJD3</accession>
<name>A0ABY3PJD3_9CYAN</name>
<keyword evidence="3" id="KW-1003">Cell membrane</keyword>
<organism evidence="8 9">
    <name type="scientific">Gloeobacter morelensis MG652769</name>
    <dbReference type="NCBI Taxonomy" id="2781736"/>
    <lineage>
        <taxon>Bacteria</taxon>
        <taxon>Bacillati</taxon>
        <taxon>Cyanobacteriota</taxon>
        <taxon>Cyanophyceae</taxon>
        <taxon>Gloeobacterales</taxon>
        <taxon>Gloeobacteraceae</taxon>
        <taxon>Gloeobacter</taxon>
        <taxon>Gloeobacter morelensis</taxon>
    </lineage>
</organism>
<evidence type="ECO:0000256" key="1">
    <source>
        <dbReference type="ARBA" id="ARBA00004651"/>
    </source>
</evidence>
<dbReference type="PRINTS" id="PR00173">
    <property type="entry name" value="EDTRNSPORT"/>
</dbReference>
<evidence type="ECO:0000256" key="3">
    <source>
        <dbReference type="ARBA" id="ARBA00022475"/>
    </source>
</evidence>
<comment type="subcellular location">
    <subcellularLocation>
        <location evidence="1">Cell membrane</location>
        <topology evidence="1">Multi-pass membrane protein</topology>
    </subcellularLocation>
</comment>
<protein>
    <submittedName>
        <fullName evidence="8">Dicarboxylate/amino acid:cation symporter</fullName>
    </submittedName>
</protein>
<keyword evidence="9" id="KW-1185">Reference proteome</keyword>
<feature type="transmembrane region" description="Helical" evidence="7">
    <location>
        <begin position="174"/>
        <end position="192"/>
    </location>
</feature>
<dbReference type="Gene3D" id="1.10.3860.10">
    <property type="entry name" value="Sodium:dicarboxylate symporter"/>
    <property type="match status" value="1"/>
</dbReference>
<keyword evidence="5 7" id="KW-1133">Transmembrane helix</keyword>
<evidence type="ECO:0000256" key="2">
    <source>
        <dbReference type="ARBA" id="ARBA00022448"/>
    </source>
</evidence>
<gene>
    <name evidence="8" type="ORF">ISF26_18360</name>
</gene>
<evidence type="ECO:0000313" key="8">
    <source>
        <dbReference type="EMBL" id="UFP93724.1"/>
    </source>
</evidence>
<evidence type="ECO:0000256" key="7">
    <source>
        <dbReference type="SAM" id="Phobius"/>
    </source>
</evidence>
<dbReference type="InterPro" id="IPR036458">
    <property type="entry name" value="Na:dicarbo_symporter_sf"/>
</dbReference>
<evidence type="ECO:0000313" key="9">
    <source>
        <dbReference type="Proteomes" id="UP001054846"/>
    </source>
</evidence>
<dbReference type="EMBL" id="CP063845">
    <property type="protein sequence ID" value="UFP93724.1"/>
    <property type="molecule type" value="Genomic_DNA"/>
</dbReference>